<protein>
    <submittedName>
        <fullName evidence="1">Uncharacterized protein</fullName>
    </submittedName>
</protein>
<organism evidence="1 2">
    <name type="scientific">Mycena albidolilacea</name>
    <dbReference type="NCBI Taxonomy" id="1033008"/>
    <lineage>
        <taxon>Eukaryota</taxon>
        <taxon>Fungi</taxon>
        <taxon>Dikarya</taxon>
        <taxon>Basidiomycota</taxon>
        <taxon>Agaricomycotina</taxon>
        <taxon>Agaricomycetes</taxon>
        <taxon>Agaricomycetidae</taxon>
        <taxon>Agaricales</taxon>
        <taxon>Marasmiineae</taxon>
        <taxon>Mycenaceae</taxon>
        <taxon>Mycena</taxon>
    </lineage>
</organism>
<accession>A0AAD6ZMH2</accession>
<evidence type="ECO:0000313" key="2">
    <source>
        <dbReference type="Proteomes" id="UP001218218"/>
    </source>
</evidence>
<proteinExistence type="predicted"/>
<comment type="caution">
    <text evidence="1">The sequence shown here is derived from an EMBL/GenBank/DDBJ whole genome shotgun (WGS) entry which is preliminary data.</text>
</comment>
<evidence type="ECO:0000313" key="1">
    <source>
        <dbReference type="EMBL" id="KAJ7330304.1"/>
    </source>
</evidence>
<sequence>MLEVSASFCFLLGWPRTSSSFIHWGGDVQTLCQTTAETSNVHVVEASYKNGHRNEQQGTGNKKCHRRGTLPDLEDFIVVRGRKPSKRSFESENGAKGTAHITAVNNLRIFSGHLCALASAHFKHSQIEARDERDWVNDEDNLTKKNAAPRAAKYHKETDRISQKSAFLYTLPDGKITVLCILLPYSFSSRPLHERGKKILHVLFSKARNPG</sequence>
<gene>
    <name evidence="1" type="ORF">DFH08DRAFT_815221</name>
</gene>
<name>A0AAD6ZMH2_9AGAR</name>
<keyword evidence="2" id="KW-1185">Reference proteome</keyword>
<reference evidence="1" key="1">
    <citation type="submission" date="2023-03" db="EMBL/GenBank/DDBJ databases">
        <title>Massive genome expansion in bonnet fungi (Mycena s.s.) driven by repeated elements and novel gene families across ecological guilds.</title>
        <authorList>
            <consortium name="Lawrence Berkeley National Laboratory"/>
            <person name="Harder C.B."/>
            <person name="Miyauchi S."/>
            <person name="Viragh M."/>
            <person name="Kuo A."/>
            <person name="Thoen E."/>
            <person name="Andreopoulos B."/>
            <person name="Lu D."/>
            <person name="Skrede I."/>
            <person name="Drula E."/>
            <person name="Henrissat B."/>
            <person name="Morin E."/>
            <person name="Kohler A."/>
            <person name="Barry K."/>
            <person name="LaButti K."/>
            <person name="Morin E."/>
            <person name="Salamov A."/>
            <person name="Lipzen A."/>
            <person name="Mereny Z."/>
            <person name="Hegedus B."/>
            <person name="Baldrian P."/>
            <person name="Stursova M."/>
            <person name="Weitz H."/>
            <person name="Taylor A."/>
            <person name="Grigoriev I.V."/>
            <person name="Nagy L.G."/>
            <person name="Martin F."/>
            <person name="Kauserud H."/>
        </authorList>
    </citation>
    <scope>NUCLEOTIDE SEQUENCE</scope>
    <source>
        <strain evidence="1">CBHHK002</strain>
    </source>
</reference>
<dbReference type="EMBL" id="JARIHO010000037">
    <property type="protein sequence ID" value="KAJ7330304.1"/>
    <property type="molecule type" value="Genomic_DNA"/>
</dbReference>
<dbReference type="Proteomes" id="UP001218218">
    <property type="component" value="Unassembled WGS sequence"/>
</dbReference>
<dbReference type="AlphaFoldDB" id="A0AAD6ZMH2"/>